<dbReference type="InterPro" id="IPR015424">
    <property type="entry name" value="PyrdxlP-dep_Trfase"/>
</dbReference>
<dbReference type="InterPro" id="IPR000653">
    <property type="entry name" value="DegT/StrS_aminotransferase"/>
</dbReference>
<keyword evidence="5" id="KW-1185">Reference proteome</keyword>
<comment type="similarity">
    <text evidence="2 3">Belongs to the DegT/DnrJ/EryC1 family.</text>
</comment>
<name>A0ABP6XP11_9FLAO</name>
<keyword evidence="4" id="KW-0808">Transferase</keyword>
<evidence type="ECO:0000256" key="1">
    <source>
        <dbReference type="ARBA" id="ARBA00022898"/>
    </source>
</evidence>
<evidence type="ECO:0000256" key="2">
    <source>
        <dbReference type="ARBA" id="ARBA00037999"/>
    </source>
</evidence>
<dbReference type="EMBL" id="BAABCY010000053">
    <property type="protein sequence ID" value="GAA3569906.1"/>
    <property type="molecule type" value="Genomic_DNA"/>
</dbReference>
<dbReference type="RefSeq" id="WP_345005793.1">
    <property type="nucleotide sequence ID" value="NZ_BAABCY010000053.1"/>
</dbReference>
<dbReference type="PANTHER" id="PTHR30244:SF36">
    <property type="entry name" value="3-OXO-GLUCOSE-6-PHOSPHATE:GLUTAMATE AMINOTRANSFERASE"/>
    <property type="match status" value="1"/>
</dbReference>
<dbReference type="Proteomes" id="UP001500954">
    <property type="component" value="Unassembled WGS sequence"/>
</dbReference>
<gene>
    <name evidence="4" type="ORF">GCM10022395_19430</name>
</gene>
<dbReference type="PANTHER" id="PTHR30244">
    <property type="entry name" value="TRANSAMINASE"/>
    <property type="match status" value="1"/>
</dbReference>
<dbReference type="PIRSF" id="PIRSF000390">
    <property type="entry name" value="PLP_StrS"/>
    <property type="match status" value="1"/>
</dbReference>
<comment type="caution">
    <text evidence="4">The sequence shown here is derived from an EMBL/GenBank/DDBJ whole genome shotgun (WGS) entry which is preliminary data.</text>
</comment>
<proteinExistence type="inferred from homology"/>
<dbReference type="Pfam" id="PF01041">
    <property type="entry name" value="DegT_DnrJ_EryC1"/>
    <property type="match status" value="1"/>
</dbReference>
<evidence type="ECO:0000313" key="4">
    <source>
        <dbReference type="EMBL" id="GAA3569906.1"/>
    </source>
</evidence>
<evidence type="ECO:0000256" key="3">
    <source>
        <dbReference type="RuleBase" id="RU004508"/>
    </source>
</evidence>
<keyword evidence="4" id="KW-0032">Aminotransferase</keyword>
<protein>
    <submittedName>
        <fullName evidence="4">DegT/DnrJ/EryC1/StrS family aminotransferase</fullName>
    </submittedName>
</protein>
<keyword evidence="1 3" id="KW-0663">Pyridoxal phosphate</keyword>
<accession>A0ABP6XP11</accession>
<sequence>MIPFLDLKKVNARFDLEFQEKFKQFLEAGHYILGNEVLKFENEFSNYCGVRHCIGLGNGLDALRLILEAYKELGKLKEGDEVILPANTFIASVLAVLHAGLKPILVEPVERTFNIAPNKVSKVFTDKTKAIMAVHLYGQLCDMDALNKIASQYGLLVIEDAAQAHGAIYKNGNKAGNLSHAAAFSFYPTKNLGALGDAGAVVTNNVELAECVKKLRNYGSLKKYENENPGFNSRLDEIQAVFLNVKLKSLDTDNVRRREIAVRYINEINNEQITLPYYNNSQNHVFYTFVVRVDEREKFIKHLDGNGVGWLIHYPIAPHKQKALSGFNYLRFPITEAIHDTVISLPISPVMTETEVDKVISVVNEF</sequence>
<dbReference type="InterPro" id="IPR015421">
    <property type="entry name" value="PyrdxlP-dep_Trfase_major"/>
</dbReference>
<dbReference type="InterPro" id="IPR015422">
    <property type="entry name" value="PyrdxlP-dep_Trfase_small"/>
</dbReference>
<dbReference type="Gene3D" id="3.90.1150.10">
    <property type="entry name" value="Aspartate Aminotransferase, domain 1"/>
    <property type="match status" value="1"/>
</dbReference>
<reference evidence="5" key="1">
    <citation type="journal article" date="2019" name="Int. J. Syst. Evol. Microbiol.">
        <title>The Global Catalogue of Microorganisms (GCM) 10K type strain sequencing project: providing services to taxonomists for standard genome sequencing and annotation.</title>
        <authorList>
            <consortium name="The Broad Institute Genomics Platform"/>
            <consortium name="The Broad Institute Genome Sequencing Center for Infectious Disease"/>
            <person name="Wu L."/>
            <person name="Ma J."/>
        </authorList>
    </citation>
    <scope>NUCLEOTIDE SEQUENCE [LARGE SCALE GENOMIC DNA]</scope>
    <source>
        <strain evidence="5">JCM 17111</strain>
    </source>
</reference>
<dbReference type="CDD" id="cd00616">
    <property type="entry name" value="AHBA_syn"/>
    <property type="match status" value="1"/>
</dbReference>
<organism evidence="4 5">
    <name type="scientific">Snuella lapsa</name>
    <dbReference type="NCBI Taxonomy" id="870481"/>
    <lineage>
        <taxon>Bacteria</taxon>
        <taxon>Pseudomonadati</taxon>
        <taxon>Bacteroidota</taxon>
        <taxon>Flavobacteriia</taxon>
        <taxon>Flavobacteriales</taxon>
        <taxon>Flavobacteriaceae</taxon>
        <taxon>Snuella</taxon>
    </lineage>
</organism>
<dbReference type="Gene3D" id="3.40.640.10">
    <property type="entry name" value="Type I PLP-dependent aspartate aminotransferase-like (Major domain)"/>
    <property type="match status" value="1"/>
</dbReference>
<evidence type="ECO:0000313" key="5">
    <source>
        <dbReference type="Proteomes" id="UP001500954"/>
    </source>
</evidence>
<dbReference type="GO" id="GO:0008483">
    <property type="term" value="F:transaminase activity"/>
    <property type="evidence" value="ECO:0007669"/>
    <property type="project" value="UniProtKB-KW"/>
</dbReference>
<dbReference type="SUPFAM" id="SSF53383">
    <property type="entry name" value="PLP-dependent transferases"/>
    <property type="match status" value="1"/>
</dbReference>